<name>C1FGF7_MICCC</name>
<sequence length="151" mass="16781">MAIILFSILAVVIVLTSLTTSTYSPSSSSSSSSRHVNDPLGLPHFVTHEVRDDPVGSWVHHAWEATEHVVDEVAEEFEEFGEDTARVFEPRETNPRRAGTFGENGRERRGRDGRLEMDDWNVDDEGRAARRREKSGSGARARAEGGTKHHG</sequence>
<dbReference type="KEGG" id="mis:MICPUN_60861"/>
<dbReference type="InParanoid" id="C1FGF7"/>
<organism evidence="3 4">
    <name type="scientific">Micromonas commoda (strain RCC299 / NOUM17 / CCMP2709)</name>
    <name type="common">Picoplanktonic green alga</name>
    <dbReference type="NCBI Taxonomy" id="296587"/>
    <lineage>
        <taxon>Eukaryota</taxon>
        <taxon>Viridiplantae</taxon>
        <taxon>Chlorophyta</taxon>
        <taxon>Mamiellophyceae</taxon>
        <taxon>Mamiellales</taxon>
        <taxon>Mamiellaceae</taxon>
        <taxon>Micromonas</taxon>
    </lineage>
</organism>
<evidence type="ECO:0000313" key="4">
    <source>
        <dbReference type="Proteomes" id="UP000002009"/>
    </source>
</evidence>
<dbReference type="RefSeq" id="XP_002507991.1">
    <property type="nucleotide sequence ID" value="XM_002507945.1"/>
</dbReference>
<protein>
    <submittedName>
        <fullName evidence="3">Uncharacterized protein</fullName>
    </submittedName>
</protein>
<dbReference type="AlphaFoldDB" id="C1FGF7"/>
<evidence type="ECO:0000256" key="2">
    <source>
        <dbReference type="SAM" id="SignalP"/>
    </source>
</evidence>
<evidence type="ECO:0000313" key="3">
    <source>
        <dbReference type="EMBL" id="ACO69249.1"/>
    </source>
</evidence>
<dbReference type="GeneID" id="8245625"/>
<feature type="signal peptide" evidence="2">
    <location>
        <begin position="1"/>
        <end position="21"/>
    </location>
</feature>
<gene>
    <name evidence="3" type="ORF">MICPUN_60861</name>
</gene>
<proteinExistence type="predicted"/>
<feature type="compositionally biased region" description="Basic and acidic residues" evidence="1">
    <location>
        <begin position="83"/>
        <end position="95"/>
    </location>
</feature>
<dbReference type="Proteomes" id="UP000002009">
    <property type="component" value="Chromosome 8"/>
</dbReference>
<accession>C1FGF7</accession>
<evidence type="ECO:0000256" key="1">
    <source>
        <dbReference type="SAM" id="MobiDB-lite"/>
    </source>
</evidence>
<keyword evidence="2" id="KW-0732">Signal</keyword>
<feature type="compositionally biased region" description="Basic and acidic residues" evidence="1">
    <location>
        <begin position="141"/>
        <end position="151"/>
    </location>
</feature>
<keyword evidence="4" id="KW-1185">Reference proteome</keyword>
<feature type="region of interest" description="Disordered" evidence="1">
    <location>
        <begin position="80"/>
        <end position="151"/>
    </location>
</feature>
<feature type="chain" id="PRO_5002907403" evidence="2">
    <location>
        <begin position="22"/>
        <end position="151"/>
    </location>
</feature>
<feature type="compositionally biased region" description="Basic and acidic residues" evidence="1">
    <location>
        <begin position="104"/>
        <end position="117"/>
    </location>
</feature>
<dbReference type="EMBL" id="CP001575">
    <property type="protein sequence ID" value="ACO69249.1"/>
    <property type="molecule type" value="Genomic_DNA"/>
</dbReference>
<reference evidence="3 4" key="1">
    <citation type="journal article" date="2009" name="Science">
        <title>Green evolution and dynamic adaptations revealed by genomes of the marine picoeukaryotes Micromonas.</title>
        <authorList>
            <person name="Worden A.Z."/>
            <person name="Lee J.H."/>
            <person name="Mock T."/>
            <person name="Rouze P."/>
            <person name="Simmons M.P."/>
            <person name="Aerts A.L."/>
            <person name="Allen A.E."/>
            <person name="Cuvelier M.L."/>
            <person name="Derelle E."/>
            <person name="Everett M.V."/>
            <person name="Foulon E."/>
            <person name="Grimwood J."/>
            <person name="Gundlach H."/>
            <person name="Henrissat B."/>
            <person name="Napoli C."/>
            <person name="McDonald S.M."/>
            <person name="Parker M.S."/>
            <person name="Rombauts S."/>
            <person name="Salamov A."/>
            <person name="Von Dassow P."/>
            <person name="Badger J.H."/>
            <person name="Coutinho P.M."/>
            <person name="Demir E."/>
            <person name="Dubchak I."/>
            <person name="Gentemann C."/>
            <person name="Eikrem W."/>
            <person name="Gready J.E."/>
            <person name="John U."/>
            <person name="Lanier W."/>
            <person name="Lindquist E.A."/>
            <person name="Lucas S."/>
            <person name="Mayer K.F."/>
            <person name="Moreau H."/>
            <person name="Not F."/>
            <person name="Otillar R."/>
            <person name="Panaud O."/>
            <person name="Pangilinan J."/>
            <person name="Paulsen I."/>
            <person name="Piegu B."/>
            <person name="Poliakov A."/>
            <person name="Robbens S."/>
            <person name="Schmutz J."/>
            <person name="Toulza E."/>
            <person name="Wyss T."/>
            <person name="Zelensky A."/>
            <person name="Zhou K."/>
            <person name="Armbrust E.V."/>
            <person name="Bhattacharya D."/>
            <person name="Goodenough U.W."/>
            <person name="Van de Peer Y."/>
            <person name="Grigoriev I.V."/>
        </authorList>
    </citation>
    <scope>NUCLEOTIDE SEQUENCE [LARGE SCALE GENOMIC DNA]</scope>
    <source>
        <strain evidence="4">RCC299 / NOUM17</strain>
    </source>
</reference>